<accession>A0A6A2ZD82</accession>
<evidence type="ECO:0000313" key="11">
    <source>
        <dbReference type="EMBL" id="KAE8689707.1"/>
    </source>
</evidence>
<dbReference type="GO" id="GO:0010215">
    <property type="term" value="P:cellulose microfibril organization"/>
    <property type="evidence" value="ECO:0007669"/>
    <property type="project" value="InterPro"/>
</dbReference>
<protein>
    <submittedName>
        <fullName evidence="11">Late embryoproteinsis abundant hydroxyproline-rich glycoprotein family</fullName>
    </submittedName>
</protein>
<evidence type="ECO:0000256" key="6">
    <source>
        <dbReference type="ARBA" id="ARBA00023136"/>
    </source>
</evidence>
<evidence type="ECO:0000256" key="8">
    <source>
        <dbReference type="ARBA" id="ARBA00023288"/>
    </source>
</evidence>
<dbReference type="Pfam" id="PF25079">
    <property type="entry name" value="COB_C"/>
    <property type="match status" value="2"/>
</dbReference>
<feature type="domain" description="COBRA C-terminal" evidence="10">
    <location>
        <begin position="492"/>
        <end position="540"/>
    </location>
</feature>
<keyword evidence="5 9" id="KW-0732">Signal</keyword>
<dbReference type="InterPro" id="IPR056900">
    <property type="entry name" value="COB_C"/>
</dbReference>
<dbReference type="AlphaFoldDB" id="A0A6A2ZD82"/>
<evidence type="ECO:0000313" key="12">
    <source>
        <dbReference type="Proteomes" id="UP000436088"/>
    </source>
</evidence>
<name>A0A6A2ZD82_HIBSY</name>
<organism evidence="11 12">
    <name type="scientific">Hibiscus syriacus</name>
    <name type="common">Rose of Sharon</name>
    <dbReference type="NCBI Taxonomy" id="106335"/>
    <lineage>
        <taxon>Eukaryota</taxon>
        <taxon>Viridiplantae</taxon>
        <taxon>Streptophyta</taxon>
        <taxon>Embryophyta</taxon>
        <taxon>Tracheophyta</taxon>
        <taxon>Spermatophyta</taxon>
        <taxon>Magnoliopsida</taxon>
        <taxon>eudicotyledons</taxon>
        <taxon>Gunneridae</taxon>
        <taxon>Pentapetalae</taxon>
        <taxon>rosids</taxon>
        <taxon>malvids</taxon>
        <taxon>Malvales</taxon>
        <taxon>Malvaceae</taxon>
        <taxon>Malvoideae</taxon>
        <taxon>Hibiscus</taxon>
    </lineage>
</organism>
<proteinExistence type="inferred from homology"/>
<reference evidence="11" key="1">
    <citation type="submission" date="2019-09" db="EMBL/GenBank/DDBJ databases">
        <title>Draft genome information of white flower Hibiscus syriacus.</title>
        <authorList>
            <person name="Kim Y.-M."/>
        </authorList>
    </citation>
    <scope>NUCLEOTIDE SEQUENCE [LARGE SCALE GENOMIC DNA]</scope>
    <source>
        <strain evidence="11">YM2019G1</strain>
    </source>
</reference>
<keyword evidence="6" id="KW-0472">Membrane</keyword>
<evidence type="ECO:0000256" key="4">
    <source>
        <dbReference type="ARBA" id="ARBA00022622"/>
    </source>
</evidence>
<dbReference type="GO" id="GO:0005886">
    <property type="term" value="C:plasma membrane"/>
    <property type="evidence" value="ECO:0007669"/>
    <property type="project" value="UniProtKB-SubCell"/>
</dbReference>
<dbReference type="EMBL" id="VEPZ02001168">
    <property type="protein sequence ID" value="KAE8689707.1"/>
    <property type="molecule type" value="Genomic_DNA"/>
</dbReference>
<evidence type="ECO:0000256" key="3">
    <source>
        <dbReference type="ARBA" id="ARBA00022475"/>
    </source>
</evidence>
<feature type="signal peptide" evidence="9">
    <location>
        <begin position="1"/>
        <end position="22"/>
    </location>
</feature>
<dbReference type="InterPro" id="IPR006918">
    <property type="entry name" value="COBRA_pln"/>
</dbReference>
<keyword evidence="7" id="KW-0325">Glycoprotein</keyword>
<comment type="similarity">
    <text evidence="2">Belongs to the COBRA family.</text>
</comment>
<keyword evidence="3" id="KW-1003">Cell membrane</keyword>
<feature type="domain" description="COBRA C-terminal" evidence="10">
    <location>
        <begin position="379"/>
        <end position="428"/>
    </location>
</feature>
<keyword evidence="12" id="KW-1185">Reference proteome</keyword>
<comment type="subcellular location">
    <subcellularLocation>
        <location evidence="1">Cell membrane</location>
        <topology evidence="1">Lipid-anchor</topology>
        <topology evidence="1">GPI-anchor</topology>
    </subcellularLocation>
</comment>
<dbReference type="Proteomes" id="UP000436088">
    <property type="component" value="Unassembled WGS sequence"/>
</dbReference>
<dbReference type="Pfam" id="PF04833">
    <property type="entry name" value="COBRA"/>
    <property type="match status" value="2"/>
</dbReference>
<evidence type="ECO:0000259" key="10">
    <source>
        <dbReference type="Pfam" id="PF25079"/>
    </source>
</evidence>
<feature type="chain" id="PRO_5025536624" evidence="9">
    <location>
        <begin position="23"/>
        <end position="568"/>
    </location>
</feature>
<evidence type="ECO:0000256" key="7">
    <source>
        <dbReference type="ARBA" id="ARBA00023180"/>
    </source>
</evidence>
<dbReference type="PANTHER" id="PTHR31052">
    <property type="entry name" value="COBRA-LIKE PROTEIN 7"/>
    <property type="match status" value="1"/>
</dbReference>
<dbReference type="PANTHER" id="PTHR31052:SF12">
    <property type="entry name" value="COBRA-LIKE PROTEIN 7"/>
    <property type="match status" value="1"/>
</dbReference>
<evidence type="ECO:0000256" key="9">
    <source>
        <dbReference type="SAM" id="SignalP"/>
    </source>
</evidence>
<evidence type="ECO:0000256" key="5">
    <source>
        <dbReference type="ARBA" id="ARBA00022729"/>
    </source>
</evidence>
<gene>
    <name evidence="11" type="ORF">F3Y22_tig00110933pilonHSYRG00327</name>
</gene>
<sequence length="568" mass="63494">MKVSWKVVALFLLHSTNHFCLAQEDGSDSHPTLPKEQESCKGIFIMYNFISREKEYPREKNATVQSWAFNSSATILNMGTAELKAWKIFIKFQYKEILVSADGAVLTNSDDFPAPVGNGTYLSGYPQSGLETSIDTANDFGKIQAKVKLKGTQFFLMSARNPMPETIELVNDGYKYPSPTHKSSSMYVCCVEDKRLKANKTTTKCDLLTAHDVTQAYVNNYLVQVTIENKNALGRLDHWKLKWEWTRGEFIDTHKGAYNPIIFNLLPEKANNTRMRKIPYCCKNGTPLPTTMDGTKSKSAFQMQVYKLPPDLNRTVIYPPQKCKIVGVLNPYYKCGSPVRVEPFKFPDPSGLEAVKPAIASWQIVCNISRPTTGNFRWCVTFLAYYNKSVIPSDTCACGCEDTKKCNPSKRAMLLPPEALVVPFENSDIAVSLPSELPATAAIASATAAIAPTMAAITVWFTALQFKKAGSGYESMDIRDELSDWINEWFGPERRSRVPRKLQSVITFKKKGALDIAKGYGFPSRVYFNGEECALPSRIPSSGIGFSVDLLKVFVCKIVSFLLVERLN</sequence>
<comment type="caution">
    <text evidence="11">The sequence shown here is derived from an EMBL/GenBank/DDBJ whole genome shotgun (WGS) entry which is preliminary data.</text>
</comment>
<evidence type="ECO:0000256" key="2">
    <source>
        <dbReference type="ARBA" id="ARBA00005507"/>
    </source>
</evidence>
<keyword evidence="8" id="KW-0449">Lipoprotein</keyword>
<evidence type="ECO:0000256" key="1">
    <source>
        <dbReference type="ARBA" id="ARBA00004609"/>
    </source>
</evidence>
<dbReference type="GO" id="GO:0098552">
    <property type="term" value="C:side of membrane"/>
    <property type="evidence" value="ECO:0007669"/>
    <property type="project" value="UniProtKB-KW"/>
</dbReference>
<keyword evidence="4" id="KW-0336">GPI-anchor</keyword>